<gene>
    <name evidence="3" type="ORF">FRX48_02665</name>
</gene>
<evidence type="ECO:0000256" key="1">
    <source>
        <dbReference type="SAM" id="MobiDB-lite"/>
    </source>
</evidence>
<feature type="domain" description="MmgE/PrpD N-terminal" evidence="2">
    <location>
        <begin position="72"/>
        <end position="136"/>
    </location>
</feature>
<dbReference type="InterPro" id="IPR036148">
    <property type="entry name" value="MmgE/PrpD_sf"/>
</dbReference>
<dbReference type="InterPro" id="IPR042183">
    <property type="entry name" value="MmgE/PrpD_sf_1"/>
</dbReference>
<sequence length="153" mass="16593">MRSVTRSMGGIRPRRVPAVTRTISSVPKRSAQLSPQVSTQPSHELSPQLTPQLATQLSPQAPPSDPHGTTGKICNWVKSIELKDVPEEIRTHTKYLILDGIGCALVGAKLPWSRTATEAILKMEGPGNCTVFGWDKVRISLISSDARPSVIDC</sequence>
<dbReference type="GO" id="GO:0016829">
    <property type="term" value="F:lyase activity"/>
    <property type="evidence" value="ECO:0007669"/>
    <property type="project" value="InterPro"/>
</dbReference>
<reference evidence="3 4" key="1">
    <citation type="submission" date="2019-09" db="EMBL/GenBank/DDBJ databases">
        <title>The hologenome of the rock-dwelling lichen Lasallia pustulata.</title>
        <authorList>
            <person name="Greshake Tzovaras B."/>
            <person name="Segers F."/>
            <person name="Bicker A."/>
            <person name="Dal Grande F."/>
            <person name="Otte J."/>
            <person name="Hankeln T."/>
            <person name="Schmitt I."/>
            <person name="Ebersberger I."/>
        </authorList>
    </citation>
    <scope>NUCLEOTIDE SEQUENCE [LARGE SCALE GENOMIC DNA]</scope>
    <source>
        <strain evidence="3">A1-1</strain>
    </source>
</reference>
<protein>
    <recommendedName>
        <fullName evidence="2">MmgE/PrpD N-terminal domain-containing protein</fullName>
    </recommendedName>
</protein>
<feature type="region of interest" description="Disordered" evidence="1">
    <location>
        <begin position="1"/>
        <end position="70"/>
    </location>
</feature>
<proteinExistence type="predicted"/>
<evidence type="ECO:0000259" key="2">
    <source>
        <dbReference type="Pfam" id="PF03972"/>
    </source>
</evidence>
<dbReference type="Proteomes" id="UP000324767">
    <property type="component" value="Unassembled WGS sequence"/>
</dbReference>
<name>A0A5M8PZH9_9LECA</name>
<comment type="caution">
    <text evidence="3">The sequence shown here is derived from an EMBL/GenBank/DDBJ whole genome shotgun (WGS) entry which is preliminary data.</text>
</comment>
<organism evidence="3 4">
    <name type="scientific">Lasallia pustulata</name>
    <dbReference type="NCBI Taxonomy" id="136370"/>
    <lineage>
        <taxon>Eukaryota</taxon>
        <taxon>Fungi</taxon>
        <taxon>Dikarya</taxon>
        <taxon>Ascomycota</taxon>
        <taxon>Pezizomycotina</taxon>
        <taxon>Lecanoromycetes</taxon>
        <taxon>OSLEUM clade</taxon>
        <taxon>Umbilicariomycetidae</taxon>
        <taxon>Umbilicariales</taxon>
        <taxon>Umbilicariaceae</taxon>
        <taxon>Lasallia</taxon>
    </lineage>
</organism>
<evidence type="ECO:0000313" key="3">
    <source>
        <dbReference type="EMBL" id="KAA6414302.1"/>
    </source>
</evidence>
<dbReference type="EMBL" id="VXIT01000003">
    <property type="protein sequence ID" value="KAA6414302.1"/>
    <property type="molecule type" value="Genomic_DNA"/>
</dbReference>
<dbReference type="Gene3D" id="1.10.4100.10">
    <property type="entry name" value="2-methylcitrate dehydratase PrpD"/>
    <property type="match status" value="1"/>
</dbReference>
<dbReference type="InterPro" id="IPR045336">
    <property type="entry name" value="MmgE_PrpD_N"/>
</dbReference>
<dbReference type="Pfam" id="PF03972">
    <property type="entry name" value="MmgE_PrpD_N"/>
    <property type="match status" value="1"/>
</dbReference>
<dbReference type="SUPFAM" id="SSF103378">
    <property type="entry name" value="2-methylcitrate dehydratase PrpD"/>
    <property type="match status" value="1"/>
</dbReference>
<accession>A0A5M8PZH9</accession>
<feature type="compositionally biased region" description="Polar residues" evidence="1">
    <location>
        <begin position="21"/>
        <end position="59"/>
    </location>
</feature>
<dbReference type="OrthoDB" id="10267976at2759"/>
<dbReference type="AlphaFoldDB" id="A0A5M8PZH9"/>
<evidence type="ECO:0000313" key="4">
    <source>
        <dbReference type="Proteomes" id="UP000324767"/>
    </source>
</evidence>